<keyword evidence="7 9" id="KW-1133">Transmembrane helix</keyword>
<dbReference type="SUPFAM" id="SSF82866">
    <property type="entry name" value="Multidrug efflux transporter AcrB transmembrane domain"/>
    <property type="match status" value="2"/>
</dbReference>
<reference evidence="12" key="1">
    <citation type="journal article" date="2022" name="Front. Microbiol.">
        <title>New perspectives on an old grouping: The genomic and phenotypic variability of Oxalobacter formigenes and the implications for calcium oxalate stone prevention.</title>
        <authorList>
            <person name="Chmiel J.A."/>
            <person name="Carr C."/>
            <person name="Stuivenberg G.A."/>
            <person name="Venema R."/>
            <person name="Chanyi R.M."/>
            <person name="Al K.F."/>
            <person name="Giguere D."/>
            <person name="Say H."/>
            <person name="Akouris P.P."/>
            <person name="Dominguez Romero S.A."/>
            <person name="Kwong A."/>
            <person name="Tai V."/>
            <person name="Koval S.F."/>
            <person name="Razvi H."/>
            <person name="Bjazevic J."/>
            <person name="Burton J.P."/>
        </authorList>
    </citation>
    <scope>NUCLEOTIDE SEQUENCE</scope>
    <source>
        <strain evidence="12">OxK</strain>
    </source>
</reference>
<dbReference type="FunFam" id="3.30.70.1430:FF:000001">
    <property type="entry name" value="Efflux pump membrane transporter"/>
    <property type="match status" value="1"/>
</dbReference>
<evidence type="ECO:0000256" key="1">
    <source>
        <dbReference type="ARBA" id="ARBA00004429"/>
    </source>
</evidence>
<keyword evidence="5 9" id="KW-0997">Cell inner membrane</keyword>
<evidence type="ECO:0000256" key="3">
    <source>
        <dbReference type="ARBA" id="ARBA00022448"/>
    </source>
</evidence>
<keyword evidence="4" id="KW-1003">Cell membrane</keyword>
<dbReference type="GO" id="GO:0015562">
    <property type="term" value="F:efflux transmembrane transporter activity"/>
    <property type="evidence" value="ECO:0007669"/>
    <property type="project" value="InterPro"/>
</dbReference>
<evidence type="ECO:0000313" key="12">
    <source>
        <dbReference type="EMBL" id="WAV90616.1"/>
    </source>
</evidence>
<evidence type="ECO:0000256" key="6">
    <source>
        <dbReference type="ARBA" id="ARBA00022692"/>
    </source>
</evidence>
<dbReference type="FunFam" id="1.20.1640.10:FF:000001">
    <property type="entry name" value="Efflux pump membrane transporter"/>
    <property type="match status" value="1"/>
</dbReference>
<dbReference type="NCBIfam" id="NF000282">
    <property type="entry name" value="RND_permease_1"/>
    <property type="match status" value="1"/>
</dbReference>
<feature type="transmembrane region" description="Helical" evidence="9">
    <location>
        <begin position="473"/>
        <end position="500"/>
    </location>
</feature>
<dbReference type="Gene3D" id="3.30.70.1320">
    <property type="entry name" value="Multidrug efflux transporter AcrB pore domain like"/>
    <property type="match status" value="1"/>
</dbReference>
<feature type="transmembrane region" description="Helical" evidence="9">
    <location>
        <begin position="537"/>
        <end position="554"/>
    </location>
</feature>
<keyword evidence="8 9" id="KW-0472">Membrane</keyword>
<dbReference type="Gene3D" id="3.30.70.1430">
    <property type="entry name" value="Multidrug efflux transporter AcrB pore domain"/>
    <property type="match status" value="2"/>
</dbReference>
<evidence type="ECO:0000256" key="7">
    <source>
        <dbReference type="ARBA" id="ARBA00022989"/>
    </source>
</evidence>
<comment type="subcellular location">
    <subcellularLocation>
        <location evidence="1 9">Cell inner membrane</location>
        <topology evidence="1 9">Multi-pass membrane protein</topology>
    </subcellularLocation>
</comment>
<dbReference type="InterPro" id="IPR000731">
    <property type="entry name" value="SSD"/>
</dbReference>
<gene>
    <name evidence="12" type="ORF">NB646_07035</name>
</gene>
<protein>
    <recommendedName>
        <fullName evidence="9">Efflux pump membrane transporter</fullName>
    </recommendedName>
</protein>
<dbReference type="PANTHER" id="PTHR32063:SF13">
    <property type="entry name" value="MULTIDRUG EFFLUX PUMP SUBUNIT ACRB-RELATED"/>
    <property type="match status" value="1"/>
</dbReference>
<dbReference type="PANTHER" id="PTHR32063">
    <property type="match status" value="1"/>
</dbReference>
<accession>A0A9E9NSS3</accession>
<organism evidence="12">
    <name type="scientific">Oxalobacter aliiformigenes</name>
    <dbReference type="NCBI Taxonomy" id="2946593"/>
    <lineage>
        <taxon>Bacteria</taxon>
        <taxon>Pseudomonadati</taxon>
        <taxon>Pseudomonadota</taxon>
        <taxon>Betaproteobacteria</taxon>
        <taxon>Burkholderiales</taxon>
        <taxon>Oxalobacteraceae</taxon>
        <taxon>Oxalobacter</taxon>
    </lineage>
</organism>
<evidence type="ECO:0000256" key="2">
    <source>
        <dbReference type="ARBA" id="ARBA00010942"/>
    </source>
</evidence>
<feature type="transmembrane region" description="Helical" evidence="9">
    <location>
        <begin position="395"/>
        <end position="416"/>
    </location>
</feature>
<feature type="transmembrane region" description="Helical" evidence="9">
    <location>
        <begin position="978"/>
        <end position="998"/>
    </location>
</feature>
<dbReference type="RefSeq" id="WP_269315633.1">
    <property type="nucleotide sequence ID" value="NZ_CP098251.1"/>
</dbReference>
<dbReference type="SUPFAM" id="SSF82693">
    <property type="entry name" value="Multidrug efflux transporter AcrB pore domain, PN1, PN2, PC1 and PC2 subdomains"/>
    <property type="match status" value="4"/>
</dbReference>
<evidence type="ECO:0000256" key="5">
    <source>
        <dbReference type="ARBA" id="ARBA00022519"/>
    </source>
</evidence>
<dbReference type="AlphaFoldDB" id="A0A9E9NSS3"/>
<dbReference type="InterPro" id="IPR027463">
    <property type="entry name" value="AcrB_DN_DC_subdom"/>
</dbReference>
<dbReference type="Gene3D" id="1.20.1640.10">
    <property type="entry name" value="Multidrug efflux transporter AcrB transmembrane domain"/>
    <property type="match status" value="2"/>
</dbReference>
<evidence type="ECO:0000256" key="9">
    <source>
        <dbReference type="RuleBase" id="RU364070"/>
    </source>
</evidence>
<feature type="transmembrane region" description="Helical" evidence="9">
    <location>
        <begin position="437"/>
        <end position="461"/>
    </location>
</feature>
<keyword evidence="3 9" id="KW-0813">Transport</keyword>
<comment type="caution">
    <text evidence="9">Lacks conserved residue(s) required for the propagation of feature annotation.</text>
</comment>
<feature type="transmembrane region" description="Helical" evidence="9">
    <location>
        <begin position="369"/>
        <end position="389"/>
    </location>
</feature>
<evidence type="ECO:0000259" key="11">
    <source>
        <dbReference type="PROSITE" id="PS50156"/>
    </source>
</evidence>
<evidence type="ECO:0000256" key="8">
    <source>
        <dbReference type="ARBA" id="ARBA00023136"/>
    </source>
</evidence>
<proteinExistence type="inferred from homology"/>
<dbReference type="PRINTS" id="PR00702">
    <property type="entry name" value="ACRIFLAVINRP"/>
</dbReference>
<dbReference type="GO" id="GO:0042910">
    <property type="term" value="F:xenobiotic transmembrane transporter activity"/>
    <property type="evidence" value="ECO:0007669"/>
    <property type="project" value="TreeGrafter"/>
</dbReference>
<dbReference type="Proteomes" id="UP001164819">
    <property type="component" value="Chromosome"/>
</dbReference>
<name>A0A9E9NSS3_9BURK</name>
<feature type="transmembrane region" description="Helical" evidence="9">
    <location>
        <begin position="928"/>
        <end position="949"/>
    </location>
</feature>
<dbReference type="SUPFAM" id="SSF82714">
    <property type="entry name" value="Multidrug efflux transporter AcrB TolC docking domain, DN and DC subdomains"/>
    <property type="match status" value="2"/>
</dbReference>
<dbReference type="NCBIfam" id="TIGR00915">
    <property type="entry name" value="2A0602"/>
    <property type="match status" value="1"/>
</dbReference>
<dbReference type="Gene3D" id="3.30.2090.10">
    <property type="entry name" value="Multidrug efflux transporter AcrB TolC docking domain, DN and DC subdomains"/>
    <property type="match status" value="2"/>
</dbReference>
<dbReference type="Pfam" id="PF00873">
    <property type="entry name" value="ACR_tran"/>
    <property type="match status" value="1"/>
</dbReference>
<dbReference type="PROSITE" id="PS50156">
    <property type="entry name" value="SSD"/>
    <property type="match status" value="1"/>
</dbReference>
<feature type="transmembrane region" description="Helical" evidence="9">
    <location>
        <begin position="343"/>
        <end position="362"/>
    </location>
</feature>
<feature type="region of interest" description="Disordered" evidence="10">
    <location>
        <begin position="1043"/>
        <end position="1079"/>
    </location>
</feature>
<evidence type="ECO:0000256" key="10">
    <source>
        <dbReference type="SAM" id="MobiDB-lite"/>
    </source>
</evidence>
<evidence type="ECO:0000256" key="4">
    <source>
        <dbReference type="ARBA" id="ARBA00022475"/>
    </source>
</evidence>
<dbReference type="GO" id="GO:0009636">
    <property type="term" value="P:response to toxic substance"/>
    <property type="evidence" value="ECO:0007669"/>
    <property type="project" value="UniProtKB-ARBA"/>
</dbReference>
<dbReference type="InterPro" id="IPR004764">
    <property type="entry name" value="MdtF-like"/>
</dbReference>
<dbReference type="InterPro" id="IPR001036">
    <property type="entry name" value="Acrflvin-R"/>
</dbReference>
<comment type="similarity">
    <text evidence="2 9">Belongs to the resistance-nodulation-cell division (RND) (TC 2.A.6) family.</text>
</comment>
<dbReference type="Gene3D" id="3.30.70.1440">
    <property type="entry name" value="Multidrug efflux transporter AcrB pore domain"/>
    <property type="match status" value="1"/>
</dbReference>
<dbReference type="GO" id="GO:0005886">
    <property type="term" value="C:plasma membrane"/>
    <property type="evidence" value="ECO:0007669"/>
    <property type="project" value="UniProtKB-SubCell"/>
</dbReference>
<dbReference type="EMBL" id="CP098251">
    <property type="protein sequence ID" value="WAV90616.1"/>
    <property type="molecule type" value="Genomic_DNA"/>
</dbReference>
<feature type="domain" description="SSD" evidence="11">
    <location>
        <begin position="346"/>
        <end position="498"/>
    </location>
</feature>
<feature type="transmembrane region" description="Helical" evidence="9">
    <location>
        <begin position="877"/>
        <end position="895"/>
    </location>
</feature>
<sequence length="1079" mass="116447">MFSRFFIERPIFAIVVSLIICIAGGLALTQLPVEQYPNMSPVQITVTAQYPGADAKTVADSVAAPLESQINGIDNMLYMTSSSSSSGQLELTVYFDIDTDPDIAQVQVQNRVNQATPQLPSEVTQNGVDVAKQSSSMLMMIGIYGDPSRYSEDYVANYANVYVLDAIKRVPGAGQASVMGSADQAMRIWLNPDRMASYGITTTDVAQAVSSQNKLFSAGQIGGEPAPAGTQQTYPAITQSPYQDASDYDNMIIRANNDGSAIVRLKDIGRAAMGKQSYLVDTQMNGQFSTFIQIVQQPGANALDVSRAVRAELEKLQAGFPEGIRYVIGVDTTDFVRISIEEVIKTLVIAIVIVIGVIYVFLQKYRATLIASSAIFVALLGTFAGMYVLGFTINMLTLFGLVLAIGLVVDDAIVVVENVERNISQGNMERRQATIKAMNELVSPIVATVLVLVCVFVPAAFVPGTTGQLYKQFAITIAVSVTLSGFVALTLTPALCGSWLKQTPSPQKGPFAWFNKKFAALTEHYGRWSAAIIRHSLISIACLGIMVAAIFILFERLPTSFVPQEDQGYLITAVILPDSSSLERTKNVMDKVSGIVEKIPGVQTRAGISGFSLLDNGFKNSSGTYFMALKPFDERYKNIRTAEEQNAGTIMLELYRQTRAIQEAEVLPILPPPIPGLGSTGGFEFWLQSTGTDSPEQLQDVLDSILAKAKKRPELTSLNSTYQAQSQQLKITVDRDKARLLGLDMDDISGTLETQFGSSIVSQFNQFSRVWYVIMQSAPEFRATPDDVTRLYTRNASGQMVPLSSVVTTSYTTGPDLVPHFNGFPAAEITGNAATGYSSGEAMKVMEEIAAETMPKNYSYGWSGVAYEEQKSGTSSMIVFVFGVVLVFLILAAQYESWSLPAVVLTAIPFGIIGSLLATWARGLDNDVYFQIGLLVMVGLAAKNAILIVEFAVELSGKPGTTLAQAAVEAGKIRLRPIVMTSLAFIGGVIPLAIAMGAGANSRHSIGTGIIGGMIGVSTLALLFVPMFYDLFVSWERKIRGQSGGERTDAVSRQAALPKQLPLPDDYRPADGKTQGGEQ</sequence>
<feature type="transmembrane region" description="Helical" evidence="9">
    <location>
        <begin position="1010"/>
        <end position="1032"/>
    </location>
</feature>
<feature type="transmembrane region" description="Helical" evidence="9">
    <location>
        <begin position="902"/>
        <end position="922"/>
    </location>
</feature>
<keyword evidence="6 9" id="KW-0812">Transmembrane</keyword>